<proteinExistence type="inferred from homology"/>
<dbReference type="Pfam" id="PF13556">
    <property type="entry name" value="HTH_30"/>
    <property type="match status" value="1"/>
</dbReference>
<dbReference type="Proteomes" id="UP000321157">
    <property type="component" value="Unassembled WGS sequence"/>
</dbReference>
<accession>A0A511VF34</accession>
<dbReference type="Pfam" id="PF17853">
    <property type="entry name" value="GGDEF_2"/>
    <property type="match status" value="1"/>
</dbReference>
<reference evidence="5 6" key="1">
    <citation type="submission" date="2019-07" db="EMBL/GenBank/DDBJ databases">
        <title>Whole genome shotgun sequence of Aneurinibacillus danicus NBRC 102444.</title>
        <authorList>
            <person name="Hosoyama A."/>
            <person name="Uohara A."/>
            <person name="Ohji S."/>
            <person name="Ichikawa N."/>
        </authorList>
    </citation>
    <scope>NUCLEOTIDE SEQUENCE [LARGE SCALE GENOMIC DNA]</scope>
    <source>
        <strain evidence="5 6">NBRC 102444</strain>
    </source>
</reference>
<feature type="domain" description="Purine catabolism PurC-like" evidence="2">
    <location>
        <begin position="8"/>
        <end position="125"/>
    </location>
</feature>
<dbReference type="Gene3D" id="1.10.10.2840">
    <property type="entry name" value="PucR C-terminal helix-turn-helix domain"/>
    <property type="match status" value="1"/>
</dbReference>
<dbReference type="RefSeq" id="WP_146811400.1">
    <property type="nucleotide sequence ID" value="NZ_BJXX01000156.1"/>
</dbReference>
<evidence type="ECO:0000313" key="6">
    <source>
        <dbReference type="Proteomes" id="UP000321157"/>
    </source>
</evidence>
<protein>
    <submittedName>
        <fullName evidence="5">Putative regulatory protein</fullName>
    </submittedName>
</protein>
<organism evidence="5 6">
    <name type="scientific">Aneurinibacillus danicus</name>
    <dbReference type="NCBI Taxonomy" id="267746"/>
    <lineage>
        <taxon>Bacteria</taxon>
        <taxon>Bacillati</taxon>
        <taxon>Bacillota</taxon>
        <taxon>Bacilli</taxon>
        <taxon>Bacillales</taxon>
        <taxon>Paenibacillaceae</taxon>
        <taxon>Aneurinibacillus group</taxon>
        <taxon>Aneurinibacillus</taxon>
    </lineage>
</organism>
<dbReference type="InterPro" id="IPR012914">
    <property type="entry name" value="PucR_dom"/>
</dbReference>
<dbReference type="InterPro" id="IPR051448">
    <property type="entry name" value="CdaR-like_regulators"/>
</dbReference>
<name>A0A511VF34_9BACL</name>
<comment type="similarity">
    <text evidence="1">Belongs to the CdaR family.</text>
</comment>
<keyword evidence="6" id="KW-1185">Reference proteome</keyword>
<dbReference type="Pfam" id="PF07905">
    <property type="entry name" value="PucR"/>
    <property type="match status" value="1"/>
</dbReference>
<dbReference type="PANTHER" id="PTHR33744:SF1">
    <property type="entry name" value="DNA-BINDING TRANSCRIPTIONAL ACTIVATOR ADER"/>
    <property type="match status" value="1"/>
</dbReference>
<evidence type="ECO:0000256" key="1">
    <source>
        <dbReference type="ARBA" id="ARBA00006754"/>
    </source>
</evidence>
<sequence length="503" mass="56747">MSITLKEALELPDIQHIKLVGGRGGLHKVIKWVTIVEIIEDTTRLQEGEFLITTGYGLDTEANRHDFIKRLALQHLSAVAIHTGFYMERIPDEFIAAADAHDLPLIEIPHHMNFSEVTKALLGHIVNRQLQIMQDTQQIHRELTMLALNNQGLAPLVHMLAARLQAEVDVYDTQATRLEGSSIHSETSVSFEETKHQLIHPIATDQEQYGFLHVQKRTPLTEMDRLIVEQAAMVCAIEFLKRKAVEEALLRMQEDVLDELLETGSQDETYLRKLAHRLGSRLEGTMTIMQIASVSEDSLRAFAQSWAQKQNIPILLREKQRTMTILLPVKQEKDAIRAAQSLQQEAQLRLTSELLHIGLSRPFTRLAATAAGAQEAREALQVSIITGEPILSYDKIGAYAPLLQMKKAGVELTALYSPLLDPLLAYDQKHNSSLLDTLDCYLQHNSNIKNTAAALFIHRHTLKYRLEQIAEKTQKDLQSAHALTEFHLALMAYRLDHAALKVL</sequence>
<gene>
    <name evidence="5" type="ORF">ADA01nite_33520</name>
</gene>
<comment type="caution">
    <text evidence="5">The sequence shown here is derived from an EMBL/GenBank/DDBJ whole genome shotgun (WGS) entry which is preliminary data.</text>
</comment>
<evidence type="ECO:0000259" key="4">
    <source>
        <dbReference type="Pfam" id="PF17853"/>
    </source>
</evidence>
<dbReference type="EMBL" id="BJXX01000156">
    <property type="protein sequence ID" value="GEN35892.1"/>
    <property type="molecule type" value="Genomic_DNA"/>
</dbReference>
<feature type="domain" description="CdaR GGDEF-like" evidence="4">
    <location>
        <begin position="264"/>
        <end position="382"/>
    </location>
</feature>
<dbReference type="Gene3D" id="3.30.450.40">
    <property type="match status" value="1"/>
</dbReference>
<feature type="domain" description="PucR C-terminal helix-turn-helix" evidence="3">
    <location>
        <begin position="434"/>
        <end position="492"/>
    </location>
</feature>
<dbReference type="InterPro" id="IPR041522">
    <property type="entry name" value="CdaR_GGDEF"/>
</dbReference>
<dbReference type="InterPro" id="IPR042070">
    <property type="entry name" value="PucR_C-HTH_sf"/>
</dbReference>
<dbReference type="AlphaFoldDB" id="A0A511VF34"/>
<dbReference type="InterPro" id="IPR025736">
    <property type="entry name" value="PucR_C-HTH_dom"/>
</dbReference>
<dbReference type="PANTHER" id="PTHR33744">
    <property type="entry name" value="CARBOHYDRATE DIACID REGULATOR"/>
    <property type="match status" value="1"/>
</dbReference>
<evidence type="ECO:0000313" key="5">
    <source>
        <dbReference type="EMBL" id="GEN35892.1"/>
    </source>
</evidence>
<evidence type="ECO:0000259" key="3">
    <source>
        <dbReference type="Pfam" id="PF13556"/>
    </source>
</evidence>
<dbReference type="OrthoDB" id="142218at2"/>
<evidence type="ECO:0000259" key="2">
    <source>
        <dbReference type="Pfam" id="PF07905"/>
    </source>
</evidence>
<dbReference type="InterPro" id="IPR029016">
    <property type="entry name" value="GAF-like_dom_sf"/>
</dbReference>